<keyword evidence="12" id="KW-0460">Magnesium</keyword>
<dbReference type="InterPro" id="IPR005146">
    <property type="entry name" value="B3/B4_tRNA-bd"/>
</dbReference>
<evidence type="ECO:0000256" key="3">
    <source>
        <dbReference type="ARBA" id="ARBA00007438"/>
    </source>
</evidence>
<keyword evidence="19" id="KW-1185">Reference proteome</keyword>
<dbReference type="PROSITE" id="PS51483">
    <property type="entry name" value="B5"/>
    <property type="match status" value="1"/>
</dbReference>
<dbReference type="InterPro" id="IPR041616">
    <property type="entry name" value="PheRS_beta_core"/>
</dbReference>
<evidence type="ECO:0000256" key="8">
    <source>
        <dbReference type="ARBA" id="ARBA00022598"/>
    </source>
</evidence>
<dbReference type="EnsemblMetazoa" id="XM_003384289.2">
    <property type="protein sequence ID" value="XP_003384337.1"/>
    <property type="gene ID" value="LOC100632109"/>
</dbReference>
<comment type="similarity">
    <text evidence="3">Belongs to the phenylalanyl-tRNA synthetase beta subunit family. Type 2 subfamily.</text>
</comment>
<dbReference type="SMART" id="SM00873">
    <property type="entry name" value="B3_4"/>
    <property type="match status" value="1"/>
</dbReference>
<keyword evidence="7" id="KW-0963">Cytoplasm</keyword>
<evidence type="ECO:0000256" key="14">
    <source>
        <dbReference type="ARBA" id="ARBA00023146"/>
    </source>
</evidence>
<dbReference type="Pfam" id="PF18262">
    <property type="entry name" value="PhetRS_B1"/>
    <property type="match status" value="1"/>
</dbReference>
<comment type="catalytic activity">
    <reaction evidence="16">
        <text>tRNA(Phe) + L-phenylalanine + ATP = L-phenylalanyl-tRNA(Phe) + AMP + diphosphate + H(+)</text>
        <dbReference type="Rhea" id="RHEA:19413"/>
        <dbReference type="Rhea" id="RHEA-COMP:9668"/>
        <dbReference type="Rhea" id="RHEA-COMP:9699"/>
        <dbReference type="ChEBI" id="CHEBI:15378"/>
        <dbReference type="ChEBI" id="CHEBI:30616"/>
        <dbReference type="ChEBI" id="CHEBI:33019"/>
        <dbReference type="ChEBI" id="CHEBI:58095"/>
        <dbReference type="ChEBI" id="CHEBI:78442"/>
        <dbReference type="ChEBI" id="CHEBI:78531"/>
        <dbReference type="ChEBI" id="CHEBI:456215"/>
        <dbReference type="EC" id="6.1.1.20"/>
    </reaction>
</comment>
<dbReference type="SUPFAM" id="SSF56037">
    <property type="entry name" value="PheT/TilS domain"/>
    <property type="match status" value="1"/>
</dbReference>
<evidence type="ECO:0000256" key="1">
    <source>
        <dbReference type="ARBA" id="ARBA00001946"/>
    </source>
</evidence>
<evidence type="ECO:0000256" key="10">
    <source>
        <dbReference type="ARBA" id="ARBA00022741"/>
    </source>
</evidence>
<dbReference type="Pfam" id="PF03484">
    <property type="entry name" value="B5"/>
    <property type="match status" value="1"/>
</dbReference>
<evidence type="ECO:0000259" key="17">
    <source>
        <dbReference type="PROSITE" id="PS51483"/>
    </source>
</evidence>
<dbReference type="FunFam" id="3.50.40.10:FF:000002">
    <property type="entry name" value="phenylalanine--tRNA ligase beta subunit"/>
    <property type="match status" value="1"/>
</dbReference>
<dbReference type="InterPro" id="IPR005147">
    <property type="entry name" value="tRNA_synthase_B5-dom"/>
</dbReference>
<comment type="cofactor">
    <cofactor evidence="1">
        <name>Mg(2+)</name>
        <dbReference type="ChEBI" id="CHEBI:18420"/>
    </cofactor>
</comment>
<dbReference type="GO" id="GO:0009328">
    <property type="term" value="C:phenylalanine-tRNA ligase complex"/>
    <property type="evidence" value="ECO:0007669"/>
    <property type="project" value="TreeGrafter"/>
</dbReference>
<dbReference type="InterPro" id="IPR004531">
    <property type="entry name" value="Phe-tRNA-synth_IIc_bsu_arc_euk"/>
</dbReference>
<dbReference type="OMA" id="FPGRCAN"/>
<dbReference type="SMART" id="SM00874">
    <property type="entry name" value="B5"/>
    <property type="match status" value="1"/>
</dbReference>
<dbReference type="PANTHER" id="PTHR10947:SF0">
    <property type="entry name" value="PHENYLALANINE--TRNA LIGASE BETA SUBUNIT"/>
    <property type="match status" value="1"/>
</dbReference>
<dbReference type="FunFam" id="3.30.56.10:FF:000003">
    <property type="entry name" value="Phenylalanine--tRNA ligase beta subunit"/>
    <property type="match status" value="1"/>
</dbReference>
<dbReference type="SUPFAM" id="SSF46955">
    <property type="entry name" value="Putative DNA-binding domain"/>
    <property type="match status" value="2"/>
</dbReference>
<dbReference type="PANTHER" id="PTHR10947">
    <property type="entry name" value="PHENYLALANYL-TRNA SYNTHETASE BETA CHAIN AND LEUCINE-RICH REPEAT-CONTAINING PROTEIN 47"/>
    <property type="match status" value="1"/>
</dbReference>
<dbReference type="Proteomes" id="UP000007879">
    <property type="component" value="Unassembled WGS sequence"/>
</dbReference>
<evidence type="ECO:0000256" key="11">
    <source>
        <dbReference type="ARBA" id="ARBA00022840"/>
    </source>
</evidence>
<dbReference type="InParanoid" id="A0A1X7VHG1"/>
<dbReference type="Pfam" id="PF17759">
    <property type="entry name" value="tRNA_synthFbeta"/>
    <property type="match status" value="1"/>
</dbReference>
<dbReference type="CDD" id="cd00769">
    <property type="entry name" value="PheRS_beta_core"/>
    <property type="match status" value="1"/>
</dbReference>
<dbReference type="SUPFAM" id="SSF55681">
    <property type="entry name" value="Class II aaRS and biotin synthetases"/>
    <property type="match status" value="1"/>
</dbReference>
<dbReference type="FunCoup" id="A0A1X7VHG1">
    <property type="interactions" value="711"/>
</dbReference>
<dbReference type="AlphaFoldDB" id="A0A1X7VHG1"/>
<dbReference type="InterPro" id="IPR045864">
    <property type="entry name" value="aa-tRNA-synth_II/BPL/LPL"/>
</dbReference>
<comment type="subunit">
    <text evidence="4">Tetramer of two alpha and two beta subunits.</text>
</comment>
<dbReference type="OrthoDB" id="1698572at2759"/>
<evidence type="ECO:0000256" key="7">
    <source>
        <dbReference type="ARBA" id="ARBA00022490"/>
    </source>
</evidence>
<evidence type="ECO:0000256" key="15">
    <source>
        <dbReference type="ARBA" id="ARBA00033189"/>
    </source>
</evidence>
<evidence type="ECO:0000256" key="9">
    <source>
        <dbReference type="ARBA" id="ARBA00022723"/>
    </source>
</evidence>
<keyword evidence="8" id="KW-0436">Ligase</keyword>
<keyword evidence="13" id="KW-0648">Protein biosynthesis</keyword>
<dbReference type="STRING" id="400682.A0A1X7VHG1"/>
<evidence type="ECO:0000256" key="16">
    <source>
        <dbReference type="ARBA" id="ARBA00049255"/>
    </source>
</evidence>
<feature type="domain" description="B5" evidence="17">
    <location>
        <begin position="303"/>
        <end position="380"/>
    </location>
</feature>
<dbReference type="InterPro" id="IPR009061">
    <property type="entry name" value="DNA-bd_dom_put_sf"/>
</dbReference>
<dbReference type="InterPro" id="IPR020825">
    <property type="entry name" value="Phe-tRNA_synthase-like_B3/B4"/>
</dbReference>
<accession>A0A1X7VHG1</accession>
<reference evidence="19" key="1">
    <citation type="journal article" date="2010" name="Nature">
        <title>The Amphimedon queenslandica genome and the evolution of animal complexity.</title>
        <authorList>
            <person name="Srivastava M."/>
            <person name="Simakov O."/>
            <person name="Chapman J."/>
            <person name="Fahey B."/>
            <person name="Gauthier M.E."/>
            <person name="Mitros T."/>
            <person name="Richards G.S."/>
            <person name="Conaco C."/>
            <person name="Dacre M."/>
            <person name="Hellsten U."/>
            <person name="Larroux C."/>
            <person name="Putnam N.H."/>
            <person name="Stanke M."/>
            <person name="Adamska M."/>
            <person name="Darling A."/>
            <person name="Degnan S.M."/>
            <person name="Oakley T.H."/>
            <person name="Plachetzki D.C."/>
            <person name="Zhai Y."/>
            <person name="Adamski M."/>
            <person name="Calcino A."/>
            <person name="Cummins S.F."/>
            <person name="Goodstein D.M."/>
            <person name="Harris C."/>
            <person name="Jackson D.J."/>
            <person name="Leys S.P."/>
            <person name="Shu S."/>
            <person name="Woodcroft B.J."/>
            <person name="Vervoort M."/>
            <person name="Kosik K.S."/>
            <person name="Manning G."/>
            <person name="Degnan B.M."/>
            <person name="Rokhsar D.S."/>
        </authorList>
    </citation>
    <scope>NUCLEOTIDE SEQUENCE [LARGE SCALE GENOMIC DNA]</scope>
</reference>
<dbReference type="InterPro" id="IPR040659">
    <property type="entry name" value="PhetRS_B1"/>
</dbReference>
<sequence length="589" mass="66395">MPTIDVPRDLLFKALGKTYSDEEFEELCFDFGIELDDITSEKQILSREQGAEKAKNASDSIIYKIEVPANRYDLLCMEGLTRGLLVFLDKLEVPRYVRVSPPPDVKPQKFIVLPETSQVRPIGMGAVLRNIEFTQASYNSFIELQDKLHQNLGRKRTIVSMGTHDLDTIEGPFTYEALPPEKIKFVPLNQSQEMTAVEMMEFYRDSHLKSYLPIIKDKPVYPIIYDKNKVVLSMPPIINSNHTKITLNTRNVFIDITGTDLNKCKIVLDTLVTMFSEYCEKPFTVEGVEVEFPDGNVQMFPELKYRNEVIPVDYINKSVGVKETAHSIASLLTRMCLKSEVMEDGANVKVEVPPTRSDILHPCDVAEDLAIAYGFNNVEMTFPTTNTVAKQLPVNKLTDQLRLEVAFTGFTEALTFALCSRDDVATNLRKDLKDIPAVHICNPKASEFQVARTSLLPGILKTISANKRMPLPLKIFEISDVVLKDSTKDVGARNERRLCAVYYGKRPGFEVIHGLLDRVMQMLNVSFSEENGYCTKPTSDSTFFPGWCAEVFAFGQRIGHLGVVHPEVTTSFDLNMPASALEINIETFL</sequence>
<dbReference type="GO" id="GO:0005524">
    <property type="term" value="F:ATP binding"/>
    <property type="evidence" value="ECO:0007669"/>
    <property type="project" value="UniProtKB-KW"/>
</dbReference>
<evidence type="ECO:0000313" key="19">
    <source>
        <dbReference type="Proteomes" id="UP000007879"/>
    </source>
</evidence>
<dbReference type="NCBIfam" id="TIGR00471">
    <property type="entry name" value="pheT_arch"/>
    <property type="match status" value="1"/>
</dbReference>
<dbReference type="KEGG" id="aqu:100632109"/>
<dbReference type="FunFam" id="3.30.56.10:FF:000005">
    <property type="entry name" value="Phenylalanine--tRNA ligase beta subunit"/>
    <property type="match status" value="1"/>
</dbReference>
<dbReference type="GO" id="GO:0006432">
    <property type="term" value="P:phenylalanyl-tRNA aminoacylation"/>
    <property type="evidence" value="ECO:0007669"/>
    <property type="project" value="InterPro"/>
</dbReference>
<dbReference type="Pfam" id="PF03483">
    <property type="entry name" value="B3_4"/>
    <property type="match status" value="1"/>
</dbReference>
<protein>
    <recommendedName>
        <fullName evidence="6">Phenylalanine--tRNA ligase beta subunit</fullName>
        <ecNumber evidence="5">6.1.1.20</ecNumber>
    </recommendedName>
    <alternativeName>
        <fullName evidence="15">Phenylalanyl-tRNA synthetase beta subunit</fullName>
    </alternativeName>
</protein>
<proteinExistence type="inferred from homology"/>
<evidence type="ECO:0000256" key="5">
    <source>
        <dbReference type="ARBA" id="ARBA00012814"/>
    </source>
</evidence>
<evidence type="ECO:0000256" key="12">
    <source>
        <dbReference type="ARBA" id="ARBA00022842"/>
    </source>
</evidence>
<keyword evidence="14" id="KW-0030">Aminoacyl-tRNA synthetase</keyword>
<dbReference type="GO" id="GO:0000287">
    <property type="term" value="F:magnesium ion binding"/>
    <property type="evidence" value="ECO:0007669"/>
    <property type="project" value="InterPro"/>
</dbReference>
<keyword evidence="9" id="KW-0479">Metal-binding</keyword>
<dbReference type="EC" id="6.1.1.20" evidence="5"/>
<evidence type="ECO:0000256" key="6">
    <source>
        <dbReference type="ARBA" id="ARBA00017032"/>
    </source>
</evidence>
<evidence type="ECO:0000313" key="18">
    <source>
        <dbReference type="EnsemblMetazoa" id="Aqu2.1.39224_001"/>
    </source>
</evidence>
<dbReference type="GO" id="GO:0004826">
    <property type="term" value="F:phenylalanine-tRNA ligase activity"/>
    <property type="evidence" value="ECO:0007669"/>
    <property type="project" value="UniProtKB-EC"/>
</dbReference>
<evidence type="ECO:0000256" key="4">
    <source>
        <dbReference type="ARBA" id="ARBA00011209"/>
    </source>
</evidence>
<dbReference type="GO" id="GO:0003723">
    <property type="term" value="F:RNA binding"/>
    <property type="evidence" value="ECO:0007669"/>
    <property type="project" value="InterPro"/>
</dbReference>
<dbReference type="InterPro" id="IPR045060">
    <property type="entry name" value="Phe-tRNA-ligase_IIc_bsu"/>
</dbReference>
<gene>
    <name evidence="18" type="primary">100632109</name>
</gene>
<comment type="subcellular location">
    <subcellularLocation>
        <location evidence="2">Cytoplasm</location>
    </subcellularLocation>
</comment>
<dbReference type="Gene3D" id="3.50.40.10">
    <property type="entry name" value="Phenylalanyl-trna Synthetase, Chain B, domain 3"/>
    <property type="match status" value="1"/>
</dbReference>
<dbReference type="eggNOG" id="KOG2472">
    <property type="taxonomic scope" value="Eukaryota"/>
</dbReference>
<evidence type="ECO:0000256" key="13">
    <source>
        <dbReference type="ARBA" id="ARBA00022917"/>
    </source>
</evidence>
<dbReference type="EnsemblMetazoa" id="Aqu2.1.39224_001">
    <property type="protein sequence ID" value="Aqu2.1.39224_001"/>
    <property type="gene ID" value="Aqu2.1.39224"/>
</dbReference>
<dbReference type="Gene3D" id="3.30.930.10">
    <property type="entry name" value="Bira Bifunctional Protein, Domain 2"/>
    <property type="match status" value="1"/>
</dbReference>
<organism evidence="18">
    <name type="scientific">Amphimedon queenslandica</name>
    <name type="common">Sponge</name>
    <dbReference type="NCBI Taxonomy" id="400682"/>
    <lineage>
        <taxon>Eukaryota</taxon>
        <taxon>Metazoa</taxon>
        <taxon>Porifera</taxon>
        <taxon>Demospongiae</taxon>
        <taxon>Heteroscleromorpha</taxon>
        <taxon>Haplosclerida</taxon>
        <taxon>Niphatidae</taxon>
        <taxon>Amphimedon</taxon>
    </lineage>
</organism>
<keyword evidence="10" id="KW-0547">Nucleotide-binding</keyword>
<evidence type="ECO:0000256" key="2">
    <source>
        <dbReference type="ARBA" id="ARBA00004496"/>
    </source>
</evidence>
<dbReference type="FunFam" id="3.30.930.10:FF:000032">
    <property type="entry name" value="Phenylalanine--tRNA ligase beta subunit"/>
    <property type="match status" value="1"/>
</dbReference>
<name>A0A1X7VHG1_AMPQE</name>
<dbReference type="Gene3D" id="3.30.56.10">
    <property type="match status" value="2"/>
</dbReference>
<keyword evidence="11" id="KW-0067">ATP-binding</keyword>
<reference evidence="18" key="2">
    <citation type="submission" date="2017-05" db="UniProtKB">
        <authorList>
            <consortium name="EnsemblMetazoa"/>
        </authorList>
    </citation>
    <scope>IDENTIFICATION</scope>
</reference>